<dbReference type="PANTHER" id="PTHR45527:SF1">
    <property type="entry name" value="FATTY ACID SYNTHASE"/>
    <property type="match status" value="1"/>
</dbReference>
<dbReference type="SUPFAM" id="SSF52777">
    <property type="entry name" value="CoA-dependent acyltransferases"/>
    <property type="match status" value="2"/>
</dbReference>
<feature type="region of interest" description="Disordered" evidence="1">
    <location>
        <begin position="193"/>
        <end position="225"/>
    </location>
</feature>
<proteinExistence type="predicted"/>
<dbReference type="InterPro" id="IPR023213">
    <property type="entry name" value="CAT-like_dom_sf"/>
</dbReference>
<feature type="domain" description="Condensation" evidence="2">
    <location>
        <begin position="11"/>
        <end position="319"/>
    </location>
</feature>
<dbReference type="Proteomes" id="UP001500897">
    <property type="component" value="Unassembled WGS sequence"/>
</dbReference>
<dbReference type="Pfam" id="PF00668">
    <property type="entry name" value="Condensation"/>
    <property type="match status" value="1"/>
</dbReference>
<comment type="caution">
    <text evidence="3">The sequence shown here is derived from an EMBL/GenBank/DDBJ whole genome shotgun (WGS) entry which is preliminary data.</text>
</comment>
<gene>
    <name evidence="3" type="ORF">GCM10009759_09750</name>
</gene>
<dbReference type="RefSeq" id="WP_344550503.1">
    <property type="nucleotide sequence ID" value="NZ_BAAANS010000004.1"/>
</dbReference>
<accession>A0ABP5HYM6</accession>
<keyword evidence="4" id="KW-1185">Reference proteome</keyword>
<reference evidence="4" key="1">
    <citation type="journal article" date="2019" name="Int. J. Syst. Evol. Microbiol.">
        <title>The Global Catalogue of Microorganisms (GCM) 10K type strain sequencing project: providing services to taxonomists for standard genome sequencing and annotation.</title>
        <authorList>
            <consortium name="The Broad Institute Genomics Platform"/>
            <consortium name="The Broad Institute Genome Sequencing Center for Infectious Disease"/>
            <person name="Wu L."/>
            <person name="Ma J."/>
        </authorList>
    </citation>
    <scope>NUCLEOTIDE SEQUENCE [LARGE SCALE GENOMIC DNA]</scope>
    <source>
        <strain evidence="4">JCM 14559</strain>
    </source>
</reference>
<sequence length="426" mass="45260">MREREAPESVETVPLSVAQRRFWAAAEPSPGSPVHHLAVEVRLPGAVDERVVRSALGVLAARHGPLRTTVSPDGGGAPVQWVHRRLPLQLRVVELGMIPERDRPGLAGRSAADAARRPFDLAAGPLWRALLLRSPTRGRLHLVAHRLVFDEHSAAVLRAELLEGVTAALAGRAARLPELPLRYADFALRQQDAAERTTGPARTPDVAPLPYDRPHPGAADPRGARREFALPGGAAEVRRAARRAGVAPELVLLAAFAALLHRWGGGTDLLIGVPEAGRPPELRGLIGCFGTVRPLRVRIPADASGGRLLAGVRAAEAQALARRGDGPGPLPGVPSVQAVFGPSAGDASGPPSPRRSAGDGHREGAARCDLALVLEERGGDYLGRFEYRTALFDPGTIDRLLLHWRALLPALLADPDRPLGELPGPR</sequence>
<organism evidence="3 4">
    <name type="scientific">Kitasatospora saccharophila</name>
    <dbReference type="NCBI Taxonomy" id="407973"/>
    <lineage>
        <taxon>Bacteria</taxon>
        <taxon>Bacillati</taxon>
        <taxon>Actinomycetota</taxon>
        <taxon>Actinomycetes</taxon>
        <taxon>Kitasatosporales</taxon>
        <taxon>Streptomycetaceae</taxon>
        <taxon>Kitasatospora</taxon>
    </lineage>
</organism>
<dbReference type="InterPro" id="IPR001242">
    <property type="entry name" value="Condensation_dom"/>
</dbReference>
<dbReference type="PANTHER" id="PTHR45527">
    <property type="entry name" value="NONRIBOSOMAL PEPTIDE SYNTHETASE"/>
    <property type="match status" value="1"/>
</dbReference>
<evidence type="ECO:0000313" key="4">
    <source>
        <dbReference type="Proteomes" id="UP001500897"/>
    </source>
</evidence>
<dbReference type="Gene3D" id="3.30.559.30">
    <property type="entry name" value="Nonribosomal peptide synthetase, condensation domain"/>
    <property type="match status" value="1"/>
</dbReference>
<protein>
    <recommendedName>
        <fullName evidence="2">Condensation domain-containing protein</fullName>
    </recommendedName>
</protein>
<evidence type="ECO:0000313" key="3">
    <source>
        <dbReference type="EMBL" id="GAA2087958.1"/>
    </source>
</evidence>
<evidence type="ECO:0000256" key="1">
    <source>
        <dbReference type="SAM" id="MobiDB-lite"/>
    </source>
</evidence>
<dbReference type="Gene3D" id="3.30.559.10">
    <property type="entry name" value="Chloramphenicol acetyltransferase-like domain"/>
    <property type="match status" value="1"/>
</dbReference>
<feature type="region of interest" description="Disordered" evidence="1">
    <location>
        <begin position="339"/>
        <end position="363"/>
    </location>
</feature>
<dbReference type="EMBL" id="BAAANS010000004">
    <property type="protein sequence ID" value="GAA2087958.1"/>
    <property type="molecule type" value="Genomic_DNA"/>
</dbReference>
<evidence type="ECO:0000259" key="2">
    <source>
        <dbReference type="Pfam" id="PF00668"/>
    </source>
</evidence>
<name>A0ABP5HYM6_9ACTN</name>